<evidence type="ECO:0000256" key="1">
    <source>
        <dbReference type="ARBA" id="ARBA00000385"/>
    </source>
</evidence>
<dbReference type="Pfam" id="PF09142">
    <property type="entry name" value="TruB_C"/>
    <property type="match status" value="1"/>
</dbReference>
<dbReference type="InterPro" id="IPR032819">
    <property type="entry name" value="TruB_C"/>
</dbReference>
<dbReference type="CDD" id="cd02573">
    <property type="entry name" value="PseudoU_synth_EcTruB"/>
    <property type="match status" value="1"/>
</dbReference>
<evidence type="ECO:0000256" key="2">
    <source>
        <dbReference type="ARBA" id="ARBA00005642"/>
    </source>
</evidence>
<dbReference type="InterPro" id="IPR036974">
    <property type="entry name" value="PUA_sf"/>
</dbReference>
<dbReference type="GO" id="GO:0031119">
    <property type="term" value="P:tRNA pseudouridine synthesis"/>
    <property type="evidence" value="ECO:0007669"/>
    <property type="project" value="UniProtKB-UniRule"/>
</dbReference>
<dbReference type="AlphaFoldDB" id="A0A511JMG6"/>
<dbReference type="FunFam" id="3.30.2350.10:FF:000011">
    <property type="entry name" value="tRNA pseudouridine synthase B"/>
    <property type="match status" value="1"/>
</dbReference>
<dbReference type="InterPro" id="IPR020103">
    <property type="entry name" value="PsdUridine_synth_cat_dom_sf"/>
</dbReference>
<dbReference type="SMART" id="SM01136">
    <property type="entry name" value="DKCLD"/>
    <property type="match status" value="1"/>
</dbReference>
<gene>
    <name evidence="5 7" type="primary">truB</name>
    <name evidence="7" type="ORF">CTE05_27130</name>
</gene>
<dbReference type="GO" id="GO:1990481">
    <property type="term" value="P:mRNA pseudouridine synthesis"/>
    <property type="evidence" value="ECO:0007669"/>
    <property type="project" value="TreeGrafter"/>
</dbReference>
<dbReference type="HAMAP" id="MF_01080">
    <property type="entry name" value="TruB_bact"/>
    <property type="match status" value="1"/>
</dbReference>
<dbReference type="InterPro" id="IPR015225">
    <property type="entry name" value="tRNA_psdUridine_synth_fam2_C"/>
</dbReference>
<evidence type="ECO:0000256" key="3">
    <source>
        <dbReference type="ARBA" id="ARBA00022694"/>
    </source>
</evidence>
<dbReference type="Pfam" id="PF16198">
    <property type="entry name" value="TruB_C_2"/>
    <property type="match status" value="1"/>
</dbReference>
<dbReference type="Proteomes" id="UP000321049">
    <property type="component" value="Unassembled WGS sequence"/>
</dbReference>
<comment type="similarity">
    <text evidence="2 5">Belongs to the pseudouridine synthase TruB family. Type 1 subfamily.</text>
</comment>
<dbReference type="PANTHER" id="PTHR13767:SF2">
    <property type="entry name" value="PSEUDOURIDYLATE SYNTHASE TRUB1"/>
    <property type="match status" value="1"/>
</dbReference>
<dbReference type="Gene3D" id="2.30.130.10">
    <property type="entry name" value="PUA domain"/>
    <property type="match status" value="1"/>
</dbReference>
<dbReference type="GO" id="GO:0003723">
    <property type="term" value="F:RNA binding"/>
    <property type="evidence" value="ECO:0007669"/>
    <property type="project" value="InterPro"/>
</dbReference>
<evidence type="ECO:0000259" key="6">
    <source>
        <dbReference type="SMART" id="SM01136"/>
    </source>
</evidence>
<reference evidence="7 8" key="1">
    <citation type="submission" date="2019-07" db="EMBL/GenBank/DDBJ databases">
        <title>Whole genome shotgun sequence of Cellulomonas terrae NBRC 100819.</title>
        <authorList>
            <person name="Hosoyama A."/>
            <person name="Uohara A."/>
            <person name="Ohji S."/>
            <person name="Ichikawa N."/>
        </authorList>
    </citation>
    <scope>NUCLEOTIDE SEQUENCE [LARGE SCALE GENOMIC DNA]</scope>
    <source>
        <strain evidence="7 8">NBRC 100819</strain>
    </source>
</reference>
<accession>A0A511JMG6</accession>
<protein>
    <recommendedName>
        <fullName evidence="5">tRNA pseudouridine synthase B</fullName>
        <ecNumber evidence="5">5.4.99.25</ecNumber>
    </recommendedName>
    <alternativeName>
        <fullName evidence="5">tRNA pseudouridine(55) synthase</fullName>
        <shortName evidence="5">Psi55 synthase</shortName>
    </alternativeName>
    <alternativeName>
        <fullName evidence="5">tRNA pseudouridylate synthase</fullName>
    </alternativeName>
    <alternativeName>
        <fullName evidence="5">tRNA-uridine isomerase</fullName>
    </alternativeName>
</protein>
<evidence type="ECO:0000313" key="8">
    <source>
        <dbReference type="Proteomes" id="UP000321049"/>
    </source>
</evidence>
<dbReference type="SUPFAM" id="SSF88697">
    <property type="entry name" value="PUA domain-like"/>
    <property type="match status" value="1"/>
</dbReference>
<evidence type="ECO:0000313" key="7">
    <source>
        <dbReference type="EMBL" id="GEL99166.1"/>
    </source>
</evidence>
<comment type="function">
    <text evidence="5">Responsible for synthesis of pseudouridine from uracil-55 in the psi GC loop of transfer RNAs.</text>
</comment>
<dbReference type="EMBL" id="BJWH01000014">
    <property type="protein sequence ID" value="GEL99166.1"/>
    <property type="molecule type" value="Genomic_DNA"/>
</dbReference>
<dbReference type="InterPro" id="IPR002501">
    <property type="entry name" value="PsdUridine_synth_N"/>
</dbReference>
<dbReference type="EC" id="5.4.99.25" evidence="5"/>
<name>A0A511JMG6_9CELL</name>
<comment type="catalytic activity">
    <reaction evidence="1 5">
        <text>uridine(55) in tRNA = pseudouridine(55) in tRNA</text>
        <dbReference type="Rhea" id="RHEA:42532"/>
        <dbReference type="Rhea" id="RHEA-COMP:10101"/>
        <dbReference type="Rhea" id="RHEA-COMP:10102"/>
        <dbReference type="ChEBI" id="CHEBI:65314"/>
        <dbReference type="ChEBI" id="CHEBI:65315"/>
        <dbReference type="EC" id="5.4.99.25"/>
    </reaction>
</comment>
<evidence type="ECO:0000256" key="5">
    <source>
        <dbReference type="HAMAP-Rule" id="MF_01080"/>
    </source>
</evidence>
<comment type="caution">
    <text evidence="7">The sequence shown here is derived from an EMBL/GenBank/DDBJ whole genome shotgun (WGS) entry which is preliminary data.</text>
</comment>
<keyword evidence="3 5" id="KW-0819">tRNA processing</keyword>
<dbReference type="Pfam" id="PF01509">
    <property type="entry name" value="TruB_N"/>
    <property type="match status" value="1"/>
</dbReference>
<keyword evidence="4 5" id="KW-0413">Isomerase</keyword>
<dbReference type="NCBIfam" id="TIGR00431">
    <property type="entry name" value="TruB"/>
    <property type="match status" value="1"/>
</dbReference>
<dbReference type="RefSeq" id="WP_146846829.1">
    <property type="nucleotide sequence ID" value="NZ_BJWH01000014.1"/>
</dbReference>
<feature type="domain" description="Dyskerin-like" evidence="6">
    <location>
        <begin position="1"/>
        <end position="32"/>
    </location>
</feature>
<dbReference type="Gene3D" id="3.30.2350.10">
    <property type="entry name" value="Pseudouridine synthase"/>
    <property type="match status" value="1"/>
</dbReference>
<dbReference type="InterPro" id="IPR012960">
    <property type="entry name" value="Dyskerin-like"/>
</dbReference>
<dbReference type="InterPro" id="IPR014780">
    <property type="entry name" value="tRNA_psdUridine_synth_TruB"/>
</dbReference>
<dbReference type="OrthoDB" id="9802309at2"/>
<organism evidence="7 8">
    <name type="scientific">Cellulomonas terrae</name>
    <dbReference type="NCBI Taxonomy" id="311234"/>
    <lineage>
        <taxon>Bacteria</taxon>
        <taxon>Bacillati</taxon>
        <taxon>Actinomycetota</taxon>
        <taxon>Actinomycetes</taxon>
        <taxon>Micrococcales</taxon>
        <taxon>Cellulomonadaceae</taxon>
        <taxon>Cellulomonas</taxon>
    </lineage>
</organism>
<proteinExistence type="inferred from homology"/>
<keyword evidence="8" id="KW-1185">Reference proteome</keyword>
<dbReference type="GO" id="GO:0160148">
    <property type="term" value="F:tRNA pseudouridine(55) synthase activity"/>
    <property type="evidence" value="ECO:0007669"/>
    <property type="project" value="UniProtKB-EC"/>
</dbReference>
<dbReference type="InterPro" id="IPR015947">
    <property type="entry name" value="PUA-like_sf"/>
</dbReference>
<dbReference type="PANTHER" id="PTHR13767">
    <property type="entry name" value="TRNA-PSEUDOURIDINE SYNTHASE"/>
    <property type="match status" value="1"/>
</dbReference>
<sequence length="313" mass="31916">MTRTDPGPRRPTAADGVVVVDKPAGWTSHDVVARMRRLASTRKVGHAGTLDPMATGVLVVGIGRATRLLTYVVGADKEYTATVRLGVTTTTDDAEGETLATVDASGVTSADVVAGAAALTGAIQQVPSAVSAIKVDGQRAYARVRAGEDVELAARPVTVSRFDVHDVRPVRTDDGSPALDVDVTVVVSSGTYVRALARDLGAGLGVGGHLTALRRTRVGGYALDVARSLDDLGALPTDVPIDVVSLADSARATFPVRDLTAAEARALSYGQSIAVVDGAPGATVAGIGPDGELVALLEERGGAVRPALVFAPA</sequence>
<evidence type="ECO:0000256" key="4">
    <source>
        <dbReference type="ARBA" id="ARBA00023235"/>
    </source>
</evidence>
<feature type="active site" description="Nucleophile" evidence="5">
    <location>
        <position position="51"/>
    </location>
</feature>
<dbReference type="SUPFAM" id="SSF55120">
    <property type="entry name" value="Pseudouridine synthase"/>
    <property type="match status" value="1"/>
</dbReference>